<reference evidence="4" key="1">
    <citation type="submission" date="2025-08" db="UniProtKB">
        <authorList>
            <consortium name="RefSeq"/>
        </authorList>
    </citation>
    <scope>IDENTIFICATION</scope>
</reference>
<keyword evidence="2" id="KW-1133">Transmembrane helix</keyword>
<feature type="transmembrane region" description="Helical" evidence="2">
    <location>
        <begin position="160"/>
        <end position="184"/>
    </location>
</feature>
<keyword evidence="2" id="KW-0472">Membrane</keyword>
<dbReference type="RefSeq" id="XP_029116434.1">
    <property type="nucleotide sequence ID" value="XM_029260601.1"/>
</dbReference>
<feature type="region of interest" description="Disordered" evidence="1">
    <location>
        <begin position="192"/>
        <end position="219"/>
    </location>
</feature>
<evidence type="ECO:0000313" key="3">
    <source>
        <dbReference type="Proteomes" id="UP000504607"/>
    </source>
</evidence>
<name>A0A8N4EWD6_ELAGV</name>
<proteinExistence type="predicted"/>
<organism evidence="3 4">
    <name type="scientific">Elaeis guineensis var. tenera</name>
    <name type="common">Oil palm</name>
    <dbReference type="NCBI Taxonomy" id="51953"/>
    <lineage>
        <taxon>Eukaryota</taxon>
        <taxon>Viridiplantae</taxon>
        <taxon>Streptophyta</taxon>
        <taxon>Embryophyta</taxon>
        <taxon>Tracheophyta</taxon>
        <taxon>Spermatophyta</taxon>
        <taxon>Magnoliopsida</taxon>
        <taxon>Liliopsida</taxon>
        <taxon>Arecaceae</taxon>
        <taxon>Arecoideae</taxon>
        <taxon>Cocoseae</taxon>
        <taxon>Elaeidinae</taxon>
        <taxon>Elaeis</taxon>
    </lineage>
</organism>
<dbReference type="Proteomes" id="UP000504607">
    <property type="component" value="Unplaced"/>
</dbReference>
<protein>
    <submittedName>
        <fullName evidence="4">Uncharacterized protein LOC105060654 isoform X1</fullName>
    </submittedName>
</protein>
<sequence>MHVAAGHTPPSMERHSPPHHCCSPDATALILATHAGGHLPPLCTDHRSPPLSFATSDGPPFAASHGPLVSSRPHHAAQSHRPSIDHLRSSPTSVVCSDFPFTSHHHLFKASSSSQQHFFHRHRRHRFSSSSEVFIFFLHRRCQSSHFCSLLLPSPVFPSLLTTATVVAIVLVAIPIAGSGILMVPGLSKKKKKPAAIEPNPPHSTQQPAIQGMALPSQL</sequence>
<keyword evidence="2" id="KW-0812">Transmembrane</keyword>
<gene>
    <name evidence="4" type="primary">LOC105060654</name>
</gene>
<evidence type="ECO:0000256" key="1">
    <source>
        <dbReference type="SAM" id="MobiDB-lite"/>
    </source>
</evidence>
<dbReference type="AlphaFoldDB" id="A0A8N4EWD6"/>
<evidence type="ECO:0000313" key="4">
    <source>
        <dbReference type="RefSeq" id="XP_029116434.1"/>
    </source>
</evidence>
<keyword evidence="3" id="KW-1185">Reference proteome</keyword>
<feature type="region of interest" description="Disordered" evidence="1">
    <location>
        <begin position="64"/>
        <end position="86"/>
    </location>
</feature>
<accession>A0A8N4EWD6</accession>
<evidence type="ECO:0000256" key="2">
    <source>
        <dbReference type="SAM" id="Phobius"/>
    </source>
</evidence>